<feature type="transmembrane region" description="Helical" evidence="14">
    <location>
        <begin position="247"/>
        <end position="265"/>
    </location>
</feature>
<dbReference type="GO" id="GO:0008137">
    <property type="term" value="F:NADH dehydrogenase (ubiquinone) activity"/>
    <property type="evidence" value="ECO:0007669"/>
    <property type="project" value="UniProtKB-EC"/>
</dbReference>
<evidence type="ECO:0000256" key="13">
    <source>
        <dbReference type="RuleBase" id="RU000473"/>
    </source>
</evidence>
<name>A0A8E8GRC7_9HEMI</name>
<keyword evidence="11 14" id="KW-0472">Membrane</keyword>
<dbReference type="PROSITE" id="PS00667">
    <property type="entry name" value="COMPLEX1_ND1_1"/>
    <property type="match status" value="1"/>
</dbReference>
<evidence type="ECO:0000256" key="6">
    <source>
        <dbReference type="ARBA" id="ARBA00022692"/>
    </source>
</evidence>
<keyword evidence="12" id="KW-0520">NAD</keyword>
<gene>
    <name evidence="15" type="primary">ND1</name>
</gene>
<dbReference type="Pfam" id="PF00146">
    <property type="entry name" value="NADHdh"/>
    <property type="match status" value="1"/>
</dbReference>
<protein>
    <recommendedName>
        <fullName evidence="4 13">NADH-ubiquinone oxidoreductase chain 1</fullName>
        <ecNumber evidence="13">7.1.1.2</ecNumber>
    </recommendedName>
</protein>
<accession>A0A8E8GRC7</accession>
<dbReference type="EMBL" id="MN227165">
    <property type="protein sequence ID" value="QWC53776.1"/>
    <property type="molecule type" value="Genomic_DNA"/>
</dbReference>
<evidence type="ECO:0000313" key="15">
    <source>
        <dbReference type="EMBL" id="QWC53776.1"/>
    </source>
</evidence>
<keyword evidence="9 13" id="KW-0830">Ubiquinone</keyword>
<feature type="transmembrane region" description="Helical" evidence="14">
    <location>
        <begin position="68"/>
        <end position="89"/>
    </location>
</feature>
<evidence type="ECO:0000256" key="12">
    <source>
        <dbReference type="RuleBase" id="RU000471"/>
    </source>
</evidence>
<evidence type="ECO:0000256" key="10">
    <source>
        <dbReference type="ARBA" id="ARBA00023128"/>
    </source>
</evidence>
<dbReference type="PROSITE" id="PS00668">
    <property type="entry name" value="COMPLEX1_ND1_2"/>
    <property type="match status" value="1"/>
</dbReference>
<evidence type="ECO:0000256" key="8">
    <source>
        <dbReference type="ARBA" id="ARBA00022989"/>
    </source>
</evidence>
<feature type="transmembrane region" description="Helical" evidence="14">
    <location>
        <begin position="6"/>
        <end position="23"/>
    </location>
</feature>
<dbReference type="GO" id="GO:0003954">
    <property type="term" value="F:NADH dehydrogenase activity"/>
    <property type="evidence" value="ECO:0007669"/>
    <property type="project" value="TreeGrafter"/>
</dbReference>
<evidence type="ECO:0000256" key="1">
    <source>
        <dbReference type="ARBA" id="ARBA00003257"/>
    </source>
</evidence>
<dbReference type="AlphaFoldDB" id="A0A8E8GRC7"/>
<evidence type="ECO:0000256" key="11">
    <source>
        <dbReference type="ARBA" id="ARBA00023136"/>
    </source>
</evidence>
<geneLocation type="mitochondrion" evidence="15"/>
<evidence type="ECO:0000256" key="7">
    <source>
        <dbReference type="ARBA" id="ARBA00022792"/>
    </source>
</evidence>
<evidence type="ECO:0000256" key="14">
    <source>
        <dbReference type="SAM" id="Phobius"/>
    </source>
</evidence>
<keyword evidence="10 13" id="KW-0496">Mitochondrion</keyword>
<feature type="transmembrane region" description="Helical" evidence="14">
    <location>
        <begin position="139"/>
        <end position="156"/>
    </location>
</feature>
<dbReference type="GO" id="GO:0005743">
    <property type="term" value="C:mitochondrial inner membrane"/>
    <property type="evidence" value="ECO:0007669"/>
    <property type="project" value="UniProtKB-SubCell"/>
</dbReference>
<proteinExistence type="inferred from homology"/>
<comment type="similarity">
    <text evidence="3 12">Belongs to the complex I subunit 1 family.</text>
</comment>
<dbReference type="InterPro" id="IPR018086">
    <property type="entry name" value="NADH_UbQ_OxRdtase_su1_CS"/>
</dbReference>
<dbReference type="HAMAP" id="MF_01350">
    <property type="entry name" value="NDH1_NuoH"/>
    <property type="match status" value="1"/>
</dbReference>
<dbReference type="EC" id="7.1.1.2" evidence="13"/>
<dbReference type="PANTHER" id="PTHR11432:SF3">
    <property type="entry name" value="NADH-UBIQUINONE OXIDOREDUCTASE CHAIN 1"/>
    <property type="match status" value="1"/>
</dbReference>
<reference evidence="15" key="1">
    <citation type="submission" date="2019-07" db="EMBL/GenBank/DDBJ databases">
        <title>Mitochondrial genome of Carinata rufipenna.</title>
        <authorList>
            <person name="Du Y."/>
            <person name="Dai W."/>
        </authorList>
    </citation>
    <scope>NUCLEOTIDE SEQUENCE</scope>
</reference>
<organism evidence="15">
    <name type="scientific">Carinata rufipenna</name>
    <dbReference type="NCBI Taxonomy" id="2840402"/>
    <lineage>
        <taxon>Eukaryota</taxon>
        <taxon>Metazoa</taxon>
        <taxon>Ecdysozoa</taxon>
        <taxon>Arthropoda</taxon>
        <taxon>Hexapoda</taxon>
        <taxon>Insecta</taxon>
        <taxon>Pterygota</taxon>
        <taxon>Neoptera</taxon>
        <taxon>Paraneoptera</taxon>
        <taxon>Hemiptera</taxon>
        <taxon>Auchenorrhyncha</taxon>
        <taxon>Membracoidea</taxon>
        <taxon>Cicadellidae</taxon>
        <taxon>Evacanthinae</taxon>
        <taxon>Evacanthini</taxon>
        <taxon>Carinata</taxon>
    </lineage>
</organism>
<keyword evidence="8 14" id="KW-1133">Transmembrane helix</keyword>
<evidence type="ECO:0000256" key="2">
    <source>
        <dbReference type="ARBA" id="ARBA00004448"/>
    </source>
</evidence>
<dbReference type="InterPro" id="IPR001694">
    <property type="entry name" value="NADH_UbQ_OxRdtase_su1/FPO"/>
</dbReference>
<comment type="subcellular location">
    <subcellularLocation>
        <location evidence="2 12">Mitochondrion inner membrane</location>
        <topology evidence="2 12">Multi-pass membrane protein</topology>
    </subcellularLocation>
</comment>
<feature type="transmembrane region" description="Helical" evidence="14">
    <location>
        <begin position="286"/>
        <end position="308"/>
    </location>
</feature>
<dbReference type="PANTHER" id="PTHR11432">
    <property type="entry name" value="NADH DEHYDROGENASE SUBUNIT 1"/>
    <property type="match status" value="1"/>
</dbReference>
<dbReference type="GO" id="GO:0009060">
    <property type="term" value="P:aerobic respiration"/>
    <property type="evidence" value="ECO:0007669"/>
    <property type="project" value="TreeGrafter"/>
</dbReference>
<keyword evidence="5" id="KW-0813">Transport</keyword>
<evidence type="ECO:0000256" key="5">
    <source>
        <dbReference type="ARBA" id="ARBA00022448"/>
    </source>
</evidence>
<evidence type="ECO:0000256" key="4">
    <source>
        <dbReference type="ARBA" id="ARBA00021009"/>
    </source>
</evidence>
<keyword evidence="6 12" id="KW-0812">Transmembrane</keyword>
<feature type="transmembrane region" description="Helical" evidence="14">
    <location>
        <begin position="220"/>
        <end position="241"/>
    </location>
</feature>
<evidence type="ECO:0000256" key="9">
    <source>
        <dbReference type="ARBA" id="ARBA00023075"/>
    </source>
</evidence>
<sequence>MFLLVSFFLILMVMISVGFFTLLERKVLSYIQIRKGPNKVGLLGILQPFSDGLKLFIKEQSWPMNSNFLIYYICPIFLLLQSLFIWIMFPYALNVINFNFGLLFFLCCSTLSIYGLIISGWSSNSVYSILGSLRSVSQAISYEVSLSIILLSYFLMIESYNFLDVMIIQNNFWFCFIFIPMFLCWLSCCLAETNRTPFDFSEGESELVSGFNVEYGGGGFALLFISEYSSIIFISMISVLIYLGGDYLSFLFCLKIILLCFWFIWVRSTFPRYRYDKLMYLAWKCYLPLSLNCLIFFIFMKLLVYYHFFL</sequence>
<comment type="function">
    <text evidence="1">Core subunit of the mitochondrial membrane respiratory chain NADH dehydrogenase (Complex I) that is believed to belong to the minimal assembly required for catalysis. Complex I functions in the transfer of electrons from NADH to the respiratory chain. The immediate electron acceptor for the enzyme is believed to be ubiquinone.</text>
</comment>
<feature type="transmembrane region" description="Helical" evidence="14">
    <location>
        <begin position="171"/>
        <end position="191"/>
    </location>
</feature>
<keyword evidence="7" id="KW-0999">Mitochondrion inner membrane</keyword>
<evidence type="ECO:0000256" key="3">
    <source>
        <dbReference type="ARBA" id="ARBA00010535"/>
    </source>
</evidence>
<feature type="transmembrane region" description="Helical" evidence="14">
    <location>
        <begin position="95"/>
        <end position="118"/>
    </location>
</feature>
<comment type="catalytic activity">
    <reaction evidence="13">
        <text>a ubiquinone + NADH + 5 H(+)(in) = a ubiquinol + NAD(+) + 4 H(+)(out)</text>
        <dbReference type="Rhea" id="RHEA:29091"/>
        <dbReference type="Rhea" id="RHEA-COMP:9565"/>
        <dbReference type="Rhea" id="RHEA-COMP:9566"/>
        <dbReference type="ChEBI" id="CHEBI:15378"/>
        <dbReference type="ChEBI" id="CHEBI:16389"/>
        <dbReference type="ChEBI" id="CHEBI:17976"/>
        <dbReference type="ChEBI" id="CHEBI:57540"/>
        <dbReference type="ChEBI" id="CHEBI:57945"/>
        <dbReference type="EC" id="7.1.1.2"/>
    </reaction>
</comment>